<name>A0AA39QFK7_9AGAR</name>
<keyword evidence="3" id="KW-1185">Reference proteome</keyword>
<dbReference type="AlphaFoldDB" id="A0AA39QFK7"/>
<feature type="region of interest" description="Disordered" evidence="1">
    <location>
        <begin position="94"/>
        <end position="158"/>
    </location>
</feature>
<gene>
    <name evidence="2" type="ORF">EDD18DRAFT_1102086</name>
</gene>
<feature type="region of interest" description="Disordered" evidence="1">
    <location>
        <begin position="171"/>
        <end position="194"/>
    </location>
</feature>
<accession>A0AA39QFK7</accession>
<feature type="compositionally biased region" description="Polar residues" evidence="1">
    <location>
        <begin position="119"/>
        <end position="130"/>
    </location>
</feature>
<evidence type="ECO:0000313" key="3">
    <source>
        <dbReference type="Proteomes" id="UP001175228"/>
    </source>
</evidence>
<dbReference type="EMBL" id="JAUEPU010000007">
    <property type="protein sequence ID" value="KAK0501140.1"/>
    <property type="molecule type" value="Genomic_DNA"/>
</dbReference>
<organism evidence="2 3">
    <name type="scientific">Armillaria luteobubalina</name>
    <dbReference type="NCBI Taxonomy" id="153913"/>
    <lineage>
        <taxon>Eukaryota</taxon>
        <taxon>Fungi</taxon>
        <taxon>Dikarya</taxon>
        <taxon>Basidiomycota</taxon>
        <taxon>Agaricomycotina</taxon>
        <taxon>Agaricomycetes</taxon>
        <taxon>Agaricomycetidae</taxon>
        <taxon>Agaricales</taxon>
        <taxon>Marasmiineae</taxon>
        <taxon>Physalacriaceae</taxon>
        <taxon>Armillaria</taxon>
    </lineage>
</organism>
<sequence>MGYIEQRMNTEHGFCCSIEVDRLTEWRSGGCATSFLAFSHHIAAHHHSLRDGTAIEMAYKGVFFVRERLPHTTNEDEDGDAYRTTTMTEGMGRGLEKRRTSVEEHGVRGGIPGGRDYNQVVTPNIQTPTANDGGDGRAPLGIDGRRTDGPSAPNDSHTARLFHPLLAPPAHANITLSRPPRDSYKPRGHASPTL</sequence>
<feature type="compositionally biased region" description="Basic and acidic residues" evidence="1">
    <location>
        <begin position="94"/>
        <end position="107"/>
    </location>
</feature>
<evidence type="ECO:0000313" key="2">
    <source>
        <dbReference type="EMBL" id="KAK0501140.1"/>
    </source>
</evidence>
<evidence type="ECO:0000256" key="1">
    <source>
        <dbReference type="SAM" id="MobiDB-lite"/>
    </source>
</evidence>
<proteinExistence type="predicted"/>
<protein>
    <submittedName>
        <fullName evidence="2">Uncharacterized protein</fullName>
    </submittedName>
</protein>
<reference evidence="2" key="1">
    <citation type="submission" date="2023-06" db="EMBL/GenBank/DDBJ databases">
        <authorList>
            <consortium name="Lawrence Berkeley National Laboratory"/>
            <person name="Ahrendt S."/>
            <person name="Sahu N."/>
            <person name="Indic B."/>
            <person name="Wong-Bajracharya J."/>
            <person name="Merenyi Z."/>
            <person name="Ke H.-M."/>
            <person name="Monk M."/>
            <person name="Kocsube S."/>
            <person name="Drula E."/>
            <person name="Lipzen A."/>
            <person name="Balint B."/>
            <person name="Henrissat B."/>
            <person name="Andreopoulos B."/>
            <person name="Martin F.M."/>
            <person name="Harder C.B."/>
            <person name="Rigling D."/>
            <person name="Ford K.L."/>
            <person name="Foster G.D."/>
            <person name="Pangilinan J."/>
            <person name="Papanicolaou A."/>
            <person name="Barry K."/>
            <person name="LaButti K."/>
            <person name="Viragh M."/>
            <person name="Koriabine M."/>
            <person name="Yan M."/>
            <person name="Riley R."/>
            <person name="Champramary S."/>
            <person name="Plett K.L."/>
            <person name="Tsai I.J."/>
            <person name="Slot J."/>
            <person name="Sipos G."/>
            <person name="Plett J."/>
            <person name="Nagy L.G."/>
            <person name="Grigoriev I.V."/>
        </authorList>
    </citation>
    <scope>NUCLEOTIDE SEQUENCE</scope>
    <source>
        <strain evidence="2">HWK02</strain>
    </source>
</reference>
<comment type="caution">
    <text evidence="2">The sequence shown here is derived from an EMBL/GenBank/DDBJ whole genome shotgun (WGS) entry which is preliminary data.</text>
</comment>
<dbReference type="Proteomes" id="UP001175228">
    <property type="component" value="Unassembled WGS sequence"/>
</dbReference>